<comment type="caution">
    <text evidence="2">The sequence shown here is derived from an EMBL/GenBank/DDBJ whole genome shotgun (WGS) entry which is preliminary data.</text>
</comment>
<reference evidence="2 3" key="1">
    <citation type="submission" date="2024-01" db="EMBL/GenBank/DDBJ databases">
        <title>A telomere-to-telomere, gap-free genome of sweet tea (Lithocarpus litseifolius).</title>
        <authorList>
            <person name="Zhou J."/>
        </authorList>
    </citation>
    <scope>NUCLEOTIDE SEQUENCE [LARGE SCALE GENOMIC DNA]</scope>
    <source>
        <strain evidence="2">Zhou-2022a</strain>
        <tissue evidence="2">Leaf</tissue>
    </source>
</reference>
<dbReference type="InterPro" id="IPR002156">
    <property type="entry name" value="RNaseH_domain"/>
</dbReference>
<organism evidence="2 3">
    <name type="scientific">Lithocarpus litseifolius</name>
    <dbReference type="NCBI Taxonomy" id="425828"/>
    <lineage>
        <taxon>Eukaryota</taxon>
        <taxon>Viridiplantae</taxon>
        <taxon>Streptophyta</taxon>
        <taxon>Embryophyta</taxon>
        <taxon>Tracheophyta</taxon>
        <taxon>Spermatophyta</taxon>
        <taxon>Magnoliopsida</taxon>
        <taxon>eudicotyledons</taxon>
        <taxon>Gunneridae</taxon>
        <taxon>Pentapetalae</taxon>
        <taxon>rosids</taxon>
        <taxon>fabids</taxon>
        <taxon>Fagales</taxon>
        <taxon>Fagaceae</taxon>
        <taxon>Lithocarpus</taxon>
    </lineage>
</organism>
<evidence type="ECO:0000259" key="1">
    <source>
        <dbReference type="Pfam" id="PF13456"/>
    </source>
</evidence>
<protein>
    <recommendedName>
        <fullName evidence="1">RNase H type-1 domain-containing protein</fullName>
    </recommendedName>
</protein>
<proteinExistence type="predicted"/>
<dbReference type="GO" id="GO:0004523">
    <property type="term" value="F:RNA-DNA hybrid ribonuclease activity"/>
    <property type="evidence" value="ECO:0007669"/>
    <property type="project" value="InterPro"/>
</dbReference>
<accession>A0AAW2CNY1</accession>
<gene>
    <name evidence="2" type="ORF">SO802_019346</name>
</gene>
<dbReference type="Proteomes" id="UP001459277">
    <property type="component" value="Unassembled WGS sequence"/>
</dbReference>
<sequence>MAKNLNITKLVINVDAAKVISLFSKPSFDNRLTQPIVDDCRNMLQAFQEYHMQHVLLQGN</sequence>
<keyword evidence="3" id="KW-1185">Reference proteome</keyword>
<dbReference type="GO" id="GO:0003676">
    <property type="term" value="F:nucleic acid binding"/>
    <property type="evidence" value="ECO:0007669"/>
    <property type="project" value="InterPro"/>
</dbReference>
<feature type="domain" description="RNase H type-1" evidence="1">
    <location>
        <begin position="2"/>
        <end position="60"/>
    </location>
</feature>
<evidence type="ECO:0000313" key="2">
    <source>
        <dbReference type="EMBL" id="KAK9999743.1"/>
    </source>
</evidence>
<evidence type="ECO:0000313" key="3">
    <source>
        <dbReference type="Proteomes" id="UP001459277"/>
    </source>
</evidence>
<dbReference type="AlphaFoldDB" id="A0AAW2CNY1"/>
<dbReference type="EMBL" id="JAZDWU010000006">
    <property type="protein sequence ID" value="KAK9999743.1"/>
    <property type="molecule type" value="Genomic_DNA"/>
</dbReference>
<name>A0AAW2CNY1_9ROSI</name>
<dbReference type="Pfam" id="PF13456">
    <property type="entry name" value="RVT_3"/>
    <property type="match status" value="1"/>
</dbReference>